<evidence type="ECO:0000313" key="5">
    <source>
        <dbReference type="Proteomes" id="UP001501175"/>
    </source>
</evidence>
<reference evidence="5" key="1">
    <citation type="journal article" date="2019" name="Int. J. Syst. Evol. Microbiol.">
        <title>The Global Catalogue of Microorganisms (GCM) 10K type strain sequencing project: providing services to taxonomists for standard genome sequencing and annotation.</title>
        <authorList>
            <consortium name="The Broad Institute Genomics Platform"/>
            <consortium name="The Broad Institute Genome Sequencing Center for Infectious Disease"/>
            <person name="Wu L."/>
            <person name="Ma J."/>
        </authorList>
    </citation>
    <scope>NUCLEOTIDE SEQUENCE [LARGE SCALE GENOMIC DNA]</scope>
    <source>
        <strain evidence="5">JCM 17927</strain>
    </source>
</reference>
<feature type="compositionally biased region" description="Basic and acidic residues" evidence="1">
    <location>
        <begin position="258"/>
        <end position="268"/>
    </location>
</feature>
<evidence type="ECO:0000313" key="4">
    <source>
        <dbReference type="EMBL" id="GAA4457353.1"/>
    </source>
</evidence>
<comment type="caution">
    <text evidence="4">The sequence shown here is derived from an EMBL/GenBank/DDBJ whole genome shotgun (WGS) entry which is preliminary data.</text>
</comment>
<keyword evidence="2" id="KW-0472">Membrane</keyword>
<dbReference type="PANTHER" id="PTHR30273:SF2">
    <property type="entry name" value="PROTEIN FECR"/>
    <property type="match status" value="1"/>
</dbReference>
<keyword evidence="5" id="KW-1185">Reference proteome</keyword>
<dbReference type="EMBL" id="BAABHD010000029">
    <property type="protein sequence ID" value="GAA4457353.1"/>
    <property type="molecule type" value="Genomic_DNA"/>
</dbReference>
<sequence length="268" mass="30817">MKPYSAYTAEELALDDLFVRWVQHPGDAEVDSFWQGWLNQHPHRSDTVDTARVLVRELSSTRLRRMGHDEVSSLWGRIRESLQDMEEVRPLQPEVRSFVAWWYFIRTVGAAAGIILFIGWALWMQYAEEGMQTIRTSPNLTQMVRLPDGSTALLHANSQLRFSRQWTSEAPRAVWLQGQADFMVVHTKGAREEGLFRVHTTDLTVEATGTTFRVRQRQQGTRVVLKEGHVKLLLSHYPEPVQLRPGDSVDVSSGRIQPLDRRSLAERD</sequence>
<keyword evidence="2" id="KW-1133">Transmembrane helix</keyword>
<organism evidence="4 5">
    <name type="scientific">Nibrella saemangeumensis</name>
    <dbReference type="NCBI Taxonomy" id="1084526"/>
    <lineage>
        <taxon>Bacteria</taxon>
        <taxon>Pseudomonadati</taxon>
        <taxon>Bacteroidota</taxon>
        <taxon>Cytophagia</taxon>
        <taxon>Cytophagales</taxon>
        <taxon>Spirosomataceae</taxon>
        <taxon>Nibrella</taxon>
    </lineage>
</organism>
<evidence type="ECO:0000256" key="1">
    <source>
        <dbReference type="SAM" id="MobiDB-lite"/>
    </source>
</evidence>
<evidence type="ECO:0000256" key="2">
    <source>
        <dbReference type="SAM" id="Phobius"/>
    </source>
</evidence>
<dbReference type="PANTHER" id="PTHR30273">
    <property type="entry name" value="PERIPLASMIC SIGNAL SENSOR AND SIGMA FACTOR ACTIVATOR FECR-RELATED"/>
    <property type="match status" value="1"/>
</dbReference>
<protein>
    <recommendedName>
        <fullName evidence="3">FecR protein domain-containing protein</fullName>
    </recommendedName>
</protein>
<dbReference type="Gene3D" id="2.60.120.1440">
    <property type="match status" value="1"/>
</dbReference>
<dbReference type="Pfam" id="PF04773">
    <property type="entry name" value="FecR"/>
    <property type="match status" value="1"/>
</dbReference>
<dbReference type="InterPro" id="IPR006860">
    <property type="entry name" value="FecR"/>
</dbReference>
<dbReference type="Proteomes" id="UP001501175">
    <property type="component" value="Unassembled WGS sequence"/>
</dbReference>
<name>A0ABP8MZH3_9BACT</name>
<gene>
    <name evidence="4" type="ORF">GCM10023189_27900</name>
</gene>
<dbReference type="InterPro" id="IPR012373">
    <property type="entry name" value="Ferrdict_sens_TM"/>
</dbReference>
<feature type="domain" description="FecR protein" evidence="3">
    <location>
        <begin position="133"/>
        <end position="231"/>
    </location>
</feature>
<proteinExistence type="predicted"/>
<feature type="region of interest" description="Disordered" evidence="1">
    <location>
        <begin position="244"/>
        <end position="268"/>
    </location>
</feature>
<dbReference type="RefSeq" id="WP_345244444.1">
    <property type="nucleotide sequence ID" value="NZ_BAABHD010000029.1"/>
</dbReference>
<accession>A0ABP8MZH3</accession>
<evidence type="ECO:0000259" key="3">
    <source>
        <dbReference type="Pfam" id="PF04773"/>
    </source>
</evidence>
<keyword evidence="2" id="KW-0812">Transmembrane</keyword>
<feature type="transmembrane region" description="Helical" evidence="2">
    <location>
        <begin position="100"/>
        <end position="123"/>
    </location>
</feature>